<organism evidence="16 17">
    <name type="scientific">Thiocystis violascens (strain ATCC 17096 / DSM 198 / 6111)</name>
    <name type="common">Chromatium violascens</name>
    <dbReference type="NCBI Taxonomy" id="765911"/>
    <lineage>
        <taxon>Bacteria</taxon>
        <taxon>Pseudomonadati</taxon>
        <taxon>Pseudomonadota</taxon>
        <taxon>Gammaproteobacteria</taxon>
        <taxon>Chromatiales</taxon>
        <taxon>Chromatiaceae</taxon>
        <taxon>Thiocystis</taxon>
    </lineage>
</organism>
<comment type="catalytic activity">
    <reaction evidence="1">
        <text>7,8-dihydroneopterin = 7,8-dihydromonapterin</text>
        <dbReference type="Rhea" id="RHEA:45328"/>
        <dbReference type="ChEBI" id="CHEBI:17001"/>
        <dbReference type="ChEBI" id="CHEBI:71175"/>
        <dbReference type="EC" id="5.1.99.8"/>
    </reaction>
</comment>
<evidence type="ECO:0000256" key="11">
    <source>
        <dbReference type="ARBA" id="ARBA00029947"/>
    </source>
</evidence>
<dbReference type="GO" id="GO:0046656">
    <property type="term" value="P:folic acid biosynthetic process"/>
    <property type="evidence" value="ECO:0007669"/>
    <property type="project" value="UniProtKB-KW"/>
</dbReference>
<dbReference type="NCBIfam" id="TIGR00526">
    <property type="entry name" value="folB_dom"/>
    <property type="match status" value="1"/>
</dbReference>
<dbReference type="PANTHER" id="PTHR42844">
    <property type="entry name" value="DIHYDRONEOPTERIN ALDOLASE 1-RELATED"/>
    <property type="match status" value="1"/>
</dbReference>
<dbReference type="InterPro" id="IPR006157">
    <property type="entry name" value="FolB_dom"/>
</dbReference>
<dbReference type="FunFam" id="3.30.1130.10:FF:000002">
    <property type="entry name" value="7,8-dihydroneopterin aldolase"/>
    <property type="match status" value="1"/>
</dbReference>
<dbReference type="GO" id="GO:0004150">
    <property type="term" value="F:dihydroneopterin aldolase activity"/>
    <property type="evidence" value="ECO:0007669"/>
    <property type="project" value="UniProtKB-EC"/>
</dbReference>
<evidence type="ECO:0000256" key="1">
    <source>
        <dbReference type="ARBA" id="ARBA00000693"/>
    </source>
</evidence>
<dbReference type="eggNOG" id="COG1539">
    <property type="taxonomic scope" value="Bacteria"/>
</dbReference>
<evidence type="ECO:0000256" key="2">
    <source>
        <dbReference type="ARBA" id="ARBA00001353"/>
    </source>
</evidence>
<dbReference type="PANTHER" id="PTHR42844:SF1">
    <property type="entry name" value="DIHYDRONEOPTERIN ALDOLASE 1-RELATED"/>
    <property type="match status" value="1"/>
</dbReference>
<evidence type="ECO:0000313" key="17">
    <source>
        <dbReference type="Proteomes" id="UP000006062"/>
    </source>
</evidence>
<dbReference type="EC" id="5.1.99.8" evidence="5"/>
<evidence type="ECO:0000256" key="4">
    <source>
        <dbReference type="ARBA" id="ARBA00005708"/>
    </source>
</evidence>
<comment type="pathway">
    <text evidence="3">Cofactor biosynthesis; tetrahydrofolate biosynthesis; 2-amino-4-hydroxy-6-hydroxymethyl-7,8-dihydropteridine diphosphate from 7,8-dihydroneopterin triphosphate: step 3/4.</text>
</comment>
<dbReference type="InterPro" id="IPR006156">
    <property type="entry name" value="Dihydroneopterin_aldolase"/>
</dbReference>
<accession>I3YFY2</accession>
<dbReference type="Gene3D" id="3.30.1130.10">
    <property type="match status" value="1"/>
</dbReference>
<dbReference type="SUPFAM" id="SSF55620">
    <property type="entry name" value="Tetrahydrobiopterin biosynthesis enzymes-like"/>
    <property type="match status" value="1"/>
</dbReference>
<evidence type="ECO:0000256" key="10">
    <source>
        <dbReference type="ARBA" id="ARBA00023239"/>
    </source>
</evidence>
<comment type="similarity">
    <text evidence="4">Belongs to the DHNA family.</text>
</comment>
<evidence type="ECO:0000313" key="16">
    <source>
        <dbReference type="EMBL" id="AFL75900.1"/>
    </source>
</evidence>
<evidence type="ECO:0000256" key="3">
    <source>
        <dbReference type="ARBA" id="ARBA00005013"/>
    </source>
</evidence>
<evidence type="ECO:0000256" key="5">
    <source>
        <dbReference type="ARBA" id="ARBA00012234"/>
    </source>
</evidence>
<reference evidence="16 17" key="1">
    <citation type="submission" date="2012-06" db="EMBL/GenBank/DDBJ databases">
        <title>Complete sequence of Thiocystis violascens DSM 198.</title>
        <authorList>
            <consortium name="US DOE Joint Genome Institute"/>
            <person name="Lucas S."/>
            <person name="Han J."/>
            <person name="Lapidus A."/>
            <person name="Cheng J.-F."/>
            <person name="Goodwin L."/>
            <person name="Pitluck S."/>
            <person name="Peters L."/>
            <person name="Ovchinnikova G."/>
            <person name="Teshima H."/>
            <person name="Detter J.C."/>
            <person name="Han C."/>
            <person name="Tapia R."/>
            <person name="Land M."/>
            <person name="Hauser L."/>
            <person name="Kyrpides N."/>
            <person name="Ivanova N."/>
            <person name="Pagani I."/>
            <person name="Vogl K."/>
            <person name="Liu Z."/>
            <person name="Frigaard N.-U."/>
            <person name="Bryant D."/>
            <person name="Woyke T."/>
        </authorList>
    </citation>
    <scope>NUCLEOTIDE SEQUENCE [LARGE SCALE GENOMIC DNA]</scope>
    <source>
        <strain evidence="17">ATCC 17096 / DSM 198 / 6111</strain>
    </source>
</reference>
<keyword evidence="17" id="KW-1185">Reference proteome</keyword>
<evidence type="ECO:0000256" key="14">
    <source>
        <dbReference type="ARBA" id="ARBA00032903"/>
    </source>
</evidence>
<gene>
    <name evidence="16" type="ordered locus">Thivi_4077</name>
</gene>
<name>I3YFY2_THIV6</name>
<dbReference type="AlphaFoldDB" id="I3YFY2"/>
<dbReference type="KEGG" id="tvi:Thivi_4077"/>
<dbReference type="SMART" id="SM00905">
    <property type="entry name" value="FolB"/>
    <property type="match status" value="1"/>
</dbReference>
<dbReference type="STRING" id="765911.Thivi_4077"/>
<dbReference type="Proteomes" id="UP000006062">
    <property type="component" value="Chromosome"/>
</dbReference>
<feature type="domain" description="Dihydroneopterin aldolase/epimerase" evidence="15">
    <location>
        <begin position="4"/>
        <end position="114"/>
    </location>
</feature>
<protein>
    <recommendedName>
        <fullName evidence="7">Dihydroneopterin aldolase</fullName>
        <ecNumber evidence="6">4.1.2.25</ecNumber>
        <ecNumber evidence="5">5.1.99.8</ecNumber>
    </recommendedName>
    <alternativeName>
        <fullName evidence="12">7,8-dihydroneopterin 2'-epimerase</fullName>
    </alternativeName>
    <alternativeName>
        <fullName evidence="14">7,8-dihydroneopterin aldolase</fullName>
    </alternativeName>
    <alternativeName>
        <fullName evidence="11">7,8-dihydroneopterin epimerase</fullName>
    </alternativeName>
    <alternativeName>
        <fullName evidence="13">Dihydroneopterin epimerase</fullName>
    </alternativeName>
</protein>
<evidence type="ECO:0000259" key="15">
    <source>
        <dbReference type="SMART" id="SM00905"/>
    </source>
</evidence>
<keyword evidence="9" id="KW-0413">Isomerase</keyword>
<dbReference type="GO" id="GO:0005737">
    <property type="term" value="C:cytoplasm"/>
    <property type="evidence" value="ECO:0007669"/>
    <property type="project" value="TreeGrafter"/>
</dbReference>
<evidence type="ECO:0000256" key="6">
    <source>
        <dbReference type="ARBA" id="ARBA00013043"/>
    </source>
</evidence>
<proteinExistence type="inferred from homology"/>
<evidence type="ECO:0000256" key="12">
    <source>
        <dbReference type="ARBA" id="ARBA00031101"/>
    </source>
</evidence>
<dbReference type="EMBL" id="CP003154">
    <property type="protein sequence ID" value="AFL75900.1"/>
    <property type="molecule type" value="Genomic_DNA"/>
</dbReference>
<comment type="catalytic activity">
    <reaction evidence="2">
        <text>7,8-dihydroneopterin = 6-hydroxymethyl-7,8-dihydropterin + glycolaldehyde</text>
        <dbReference type="Rhea" id="RHEA:10540"/>
        <dbReference type="ChEBI" id="CHEBI:17001"/>
        <dbReference type="ChEBI" id="CHEBI:17071"/>
        <dbReference type="ChEBI" id="CHEBI:44841"/>
        <dbReference type="EC" id="4.1.2.25"/>
    </reaction>
</comment>
<dbReference type="InterPro" id="IPR043133">
    <property type="entry name" value="GTP-CH-I_C/QueF"/>
</dbReference>
<evidence type="ECO:0000256" key="7">
    <source>
        <dbReference type="ARBA" id="ARBA00018285"/>
    </source>
</evidence>
<keyword evidence="10" id="KW-0456">Lyase</keyword>
<evidence type="ECO:0000256" key="8">
    <source>
        <dbReference type="ARBA" id="ARBA00022909"/>
    </source>
</evidence>
<dbReference type="GO" id="GO:0016853">
    <property type="term" value="F:isomerase activity"/>
    <property type="evidence" value="ECO:0007669"/>
    <property type="project" value="UniProtKB-KW"/>
</dbReference>
<dbReference type="EC" id="4.1.2.25" evidence="6"/>
<keyword evidence="8" id="KW-0289">Folate biosynthesis</keyword>
<dbReference type="OrthoDB" id="9810587at2"/>
<evidence type="ECO:0000256" key="9">
    <source>
        <dbReference type="ARBA" id="ARBA00023235"/>
    </source>
</evidence>
<dbReference type="RefSeq" id="WP_014780286.1">
    <property type="nucleotide sequence ID" value="NC_018012.1"/>
</dbReference>
<dbReference type="HOGENOM" id="CLU_112632_0_2_6"/>
<dbReference type="Pfam" id="PF02152">
    <property type="entry name" value="FolB"/>
    <property type="match status" value="1"/>
</dbReference>
<evidence type="ECO:0000256" key="13">
    <source>
        <dbReference type="ARBA" id="ARBA00032109"/>
    </source>
</evidence>
<sequence length="132" mass="14638">MDIVFIRGLRIETIIGIHDWEKHARRPLILDLEMASDIARAAATDRIADALDYDAVTRRLVHTVSENRFELVETLAEHCAALLREEFGIPWLRLTLNKPGAVGEGVDVGVVIERGERSANKAVGVQPSDASR</sequence>